<proteinExistence type="predicted"/>
<comment type="caution">
    <text evidence="1">The sequence shown here is derived from an EMBL/GenBank/DDBJ whole genome shotgun (WGS) entry which is preliminary data.</text>
</comment>
<reference evidence="1" key="1">
    <citation type="journal article" date="2021" name="New Phytol.">
        <title>Evolutionary innovations through gain and loss of genes in the ectomycorrhizal Boletales.</title>
        <authorList>
            <person name="Wu G."/>
            <person name="Miyauchi S."/>
            <person name="Morin E."/>
            <person name="Kuo A."/>
            <person name="Drula E."/>
            <person name="Varga T."/>
            <person name="Kohler A."/>
            <person name="Feng B."/>
            <person name="Cao Y."/>
            <person name="Lipzen A."/>
            <person name="Daum C."/>
            <person name="Hundley H."/>
            <person name="Pangilinan J."/>
            <person name="Johnson J."/>
            <person name="Barry K."/>
            <person name="LaButti K."/>
            <person name="Ng V."/>
            <person name="Ahrendt S."/>
            <person name="Min B."/>
            <person name="Choi I.G."/>
            <person name="Park H."/>
            <person name="Plett J.M."/>
            <person name="Magnuson J."/>
            <person name="Spatafora J.W."/>
            <person name="Nagy L.G."/>
            <person name="Henrissat B."/>
            <person name="Grigoriev I.V."/>
            <person name="Yang Z.L."/>
            <person name="Xu J."/>
            <person name="Martin F.M."/>
        </authorList>
    </citation>
    <scope>NUCLEOTIDE SEQUENCE</scope>
    <source>
        <strain evidence="1">KUC20120723A-06</strain>
    </source>
</reference>
<gene>
    <name evidence="1" type="ORF">BV22DRAFT_1007653</name>
</gene>
<protein>
    <submittedName>
        <fullName evidence="1">Suf-domain-containing protein</fullName>
    </submittedName>
</protein>
<sequence length="836" mass="93928">MLKNDISYSGDNTELSEGVLHGLDSLNPQALTTTSQNSPSEWHMLCSELREEPHNPDGWNRLVDLAENAGDTEQIRESYKLLLETYPNTSSAQIANLNHFLRLGLFQFAEDLFKKYLKASPSVDLWKLYLSYVRRFNTTPNTCDAVIKAYEFALNHIGQDKDSGDVWNDYIQFVKGVKTTTPWEESQKTDTLRKVYHRAVQIPLENVEKLWYELEAFEINLNKIAATKILSGLSASYVRARTVLRQLQHHQRPLFPPPAQSSSARPLHYLPPTPTFNPAERALVGAWKTYFKWEESNPLGFEDKDRSTLISRIQGVYRKAVICMRYYSEIWYMAFVWTNSVGKEEDAISILKAGMKANPTSFLLHFAYAEQTEARGDLNDVIMTFDKLLDRLRIDLEALEARVNPANSSFSSDGSGHTVPANTPPPTTTGLSEARTPLNKPFLVTQSADQKPTEAEELAERRIEYGLVWIMYIRFVQRAQGIKAFRQKFAKARRDHWTPWEVYESAALMEYHCTKEDGVGVAARIFQKGLESFGDEIRFVLRYLEFLIHVNDDINARALFERVVITFPSERARPLWARWAQYEYQYGDLAAAQKLEKRIAKVYPSDPPIKRFAQRHAYLGTDAIAARDLGLAMVIRQSTALNLSGSSVPLQKQTGALLPLSSHSHIPSSQLSTSSKRCLSPNYKCFEGSAQSSDSGPPAKRARPMSSQPPRDRDRNRWAGPPSRIRFGGAAAWERERERVPLPIGRERGGGDENSPPLPSALSWFVGQLPSASSFDGPIFHVDNIMMMFQNAIIPSAASGATPPPPPLAGPSRGAGHPLPDNSPYQGPGGRGGFGY</sequence>
<dbReference type="Proteomes" id="UP000790709">
    <property type="component" value="Unassembled WGS sequence"/>
</dbReference>
<name>A0ACB8BNN4_9AGAM</name>
<organism evidence="1 2">
    <name type="scientific">Leucogyrophana mollusca</name>
    <dbReference type="NCBI Taxonomy" id="85980"/>
    <lineage>
        <taxon>Eukaryota</taxon>
        <taxon>Fungi</taxon>
        <taxon>Dikarya</taxon>
        <taxon>Basidiomycota</taxon>
        <taxon>Agaricomycotina</taxon>
        <taxon>Agaricomycetes</taxon>
        <taxon>Agaricomycetidae</taxon>
        <taxon>Boletales</taxon>
        <taxon>Boletales incertae sedis</taxon>
        <taxon>Leucogyrophana</taxon>
    </lineage>
</organism>
<accession>A0ACB8BNN4</accession>
<evidence type="ECO:0000313" key="2">
    <source>
        <dbReference type="Proteomes" id="UP000790709"/>
    </source>
</evidence>
<dbReference type="EMBL" id="MU266372">
    <property type="protein sequence ID" value="KAH7927101.1"/>
    <property type="molecule type" value="Genomic_DNA"/>
</dbReference>
<evidence type="ECO:0000313" key="1">
    <source>
        <dbReference type="EMBL" id="KAH7927101.1"/>
    </source>
</evidence>
<keyword evidence="2" id="KW-1185">Reference proteome</keyword>